<evidence type="ECO:0000256" key="5">
    <source>
        <dbReference type="ARBA" id="ARBA00023004"/>
    </source>
</evidence>
<dbReference type="GO" id="GO:0020037">
    <property type="term" value="F:heme binding"/>
    <property type="evidence" value="ECO:0007669"/>
    <property type="project" value="InterPro"/>
</dbReference>
<dbReference type="EMBL" id="JAULSV010000007">
    <property type="protein sequence ID" value="KAK0639491.1"/>
    <property type="molecule type" value="Genomic_DNA"/>
</dbReference>
<evidence type="ECO:0000256" key="3">
    <source>
        <dbReference type="ARBA" id="ARBA00022723"/>
    </source>
</evidence>
<dbReference type="Gene3D" id="1.10.630.10">
    <property type="entry name" value="Cytochrome P450"/>
    <property type="match status" value="1"/>
</dbReference>
<evidence type="ECO:0000256" key="4">
    <source>
        <dbReference type="ARBA" id="ARBA00023002"/>
    </source>
</evidence>
<evidence type="ECO:0000256" key="7">
    <source>
        <dbReference type="PIRSR" id="PIRSR602403-1"/>
    </source>
</evidence>
<keyword evidence="6 8" id="KW-0503">Monooxygenase</keyword>
<protein>
    <submittedName>
        <fullName evidence="9">Cytochrome P450</fullName>
    </submittedName>
</protein>
<dbReference type="CDD" id="cd11041">
    <property type="entry name" value="CYP503A1-like"/>
    <property type="match status" value="1"/>
</dbReference>
<reference evidence="9" key="1">
    <citation type="submission" date="2023-06" db="EMBL/GenBank/DDBJ databases">
        <title>Genome-scale phylogeny and comparative genomics of the fungal order Sordariales.</title>
        <authorList>
            <consortium name="Lawrence Berkeley National Laboratory"/>
            <person name="Hensen N."/>
            <person name="Bonometti L."/>
            <person name="Westerberg I."/>
            <person name="Brannstrom I.O."/>
            <person name="Guillou S."/>
            <person name="Cros-Aarteil S."/>
            <person name="Calhoun S."/>
            <person name="Haridas S."/>
            <person name="Kuo A."/>
            <person name="Mondo S."/>
            <person name="Pangilinan J."/>
            <person name="Riley R."/>
            <person name="Labutti K."/>
            <person name="Andreopoulos B."/>
            <person name="Lipzen A."/>
            <person name="Chen C."/>
            <person name="Yanf M."/>
            <person name="Daum C."/>
            <person name="Ng V."/>
            <person name="Clum A."/>
            <person name="Steindorff A."/>
            <person name="Ohm R."/>
            <person name="Martin F."/>
            <person name="Silar P."/>
            <person name="Natvig D."/>
            <person name="Lalanne C."/>
            <person name="Gautier V."/>
            <person name="Ament-Velasquez S.L."/>
            <person name="Kruys A."/>
            <person name="Hutchinson M.I."/>
            <person name="Powell A.J."/>
            <person name="Barry K."/>
            <person name="Miller A.N."/>
            <person name="Grigoriev I.V."/>
            <person name="Debuchy R."/>
            <person name="Gladieux P."/>
            <person name="Thoren M.H."/>
            <person name="Johannesson H."/>
        </authorList>
    </citation>
    <scope>NUCLEOTIDE SEQUENCE</scope>
    <source>
        <strain evidence="9">SMH2532-1</strain>
    </source>
</reference>
<dbReference type="PRINTS" id="PR00465">
    <property type="entry name" value="EP450IV"/>
</dbReference>
<evidence type="ECO:0000256" key="8">
    <source>
        <dbReference type="RuleBase" id="RU000461"/>
    </source>
</evidence>
<evidence type="ECO:0000313" key="9">
    <source>
        <dbReference type="EMBL" id="KAK0639491.1"/>
    </source>
</evidence>
<proteinExistence type="inferred from homology"/>
<keyword evidence="4 8" id="KW-0560">Oxidoreductase</keyword>
<keyword evidence="3 7" id="KW-0479">Metal-binding</keyword>
<dbReference type="PROSITE" id="PS00086">
    <property type="entry name" value="CYTOCHROME_P450"/>
    <property type="match status" value="1"/>
</dbReference>
<gene>
    <name evidence="9" type="ORF">B0T16DRAFT_463161</name>
</gene>
<dbReference type="SUPFAM" id="SSF48264">
    <property type="entry name" value="Cytochrome P450"/>
    <property type="match status" value="1"/>
</dbReference>
<accession>A0AA39XTQ9</accession>
<keyword evidence="5 7" id="KW-0408">Iron</keyword>
<evidence type="ECO:0000256" key="6">
    <source>
        <dbReference type="ARBA" id="ARBA00023033"/>
    </source>
</evidence>
<dbReference type="PANTHER" id="PTHR46206">
    <property type="entry name" value="CYTOCHROME P450"/>
    <property type="match status" value="1"/>
</dbReference>
<dbReference type="GO" id="GO:0016705">
    <property type="term" value="F:oxidoreductase activity, acting on paired donors, with incorporation or reduction of molecular oxygen"/>
    <property type="evidence" value="ECO:0007669"/>
    <property type="project" value="InterPro"/>
</dbReference>
<dbReference type="PANTHER" id="PTHR46206:SF7">
    <property type="entry name" value="P450, PUTATIVE (EUROFUNG)-RELATED"/>
    <property type="match status" value="1"/>
</dbReference>
<dbReference type="GO" id="GO:0005506">
    <property type="term" value="F:iron ion binding"/>
    <property type="evidence" value="ECO:0007669"/>
    <property type="project" value="InterPro"/>
</dbReference>
<keyword evidence="7 8" id="KW-0349">Heme</keyword>
<sequence length="514" mass="57444">MSRSTALVDLFSNKLSVVLPTIAVLLGALFVRALFAADPLSHIPEVGRELGSNEKRRQAFLANAKALYRDGYQKFKDGVFQIVTSKANTSVVVVAPRYLDELKKLPDSIISMEDAVAQSLHAKYTKLPVGDNTVAHTIKSSLNPALPHLNQELLDEVEQSFLAELPPCDDWTPIRFHGKLLRIVARVSGRVFVGPELGRDEGYLDAAINYTVEVMNARRAIDRMQPWKRPFLAWRLPEVKRLDERFRQATAILRPIVEARMRLGPDERPNDMLQWLMDDSQAKFGKQSSARLAQMQLALSFASIHTTTMTGTNALYDLAAHPELATELRQEIVSVLAANNGIMSTHALQAMKKLDSFLKESLRLHPPGASSFQRKVRQPITLSTGENIPAGVVIEAAAHAVTRDPRIFDDPEEFRPLRFYEMRQRYREEGSVDQAARNQFVSVSSNALSFGYGRHACPGRFFAANEIKLIVATCILLYDVRLAGGATERYKNFEFGTSSIPDPSKELVFRRVAG</sequence>
<dbReference type="InterPro" id="IPR036396">
    <property type="entry name" value="Cyt_P450_sf"/>
</dbReference>
<dbReference type="Proteomes" id="UP001174936">
    <property type="component" value="Unassembled WGS sequence"/>
</dbReference>
<feature type="binding site" description="axial binding residue" evidence="7">
    <location>
        <position position="457"/>
    </location>
    <ligand>
        <name>heme</name>
        <dbReference type="ChEBI" id="CHEBI:30413"/>
    </ligand>
    <ligandPart>
        <name>Fe</name>
        <dbReference type="ChEBI" id="CHEBI:18248"/>
    </ligandPart>
</feature>
<evidence type="ECO:0000256" key="1">
    <source>
        <dbReference type="ARBA" id="ARBA00001971"/>
    </source>
</evidence>
<dbReference type="GO" id="GO:0004497">
    <property type="term" value="F:monooxygenase activity"/>
    <property type="evidence" value="ECO:0007669"/>
    <property type="project" value="UniProtKB-KW"/>
</dbReference>
<evidence type="ECO:0000256" key="2">
    <source>
        <dbReference type="ARBA" id="ARBA00010617"/>
    </source>
</evidence>
<comment type="similarity">
    <text evidence="2 8">Belongs to the cytochrome P450 family.</text>
</comment>
<organism evidence="9 10">
    <name type="scientific">Cercophora newfieldiana</name>
    <dbReference type="NCBI Taxonomy" id="92897"/>
    <lineage>
        <taxon>Eukaryota</taxon>
        <taxon>Fungi</taxon>
        <taxon>Dikarya</taxon>
        <taxon>Ascomycota</taxon>
        <taxon>Pezizomycotina</taxon>
        <taxon>Sordariomycetes</taxon>
        <taxon>Sordariomycetidae</taxon>
        <taxon>Sordariales</taxon>
        <taxon>Lasiosphaeriaceae</taxon>
        <taxon>Cercophora</taxon>
    </lineage>
</organism>
<dbReference type="InterPro" id="IPR001128">
    <property type="entry name" value="Cyt_P450"/>
</dbReference>
<name>A0AA39XTQ9_9PEZI</name>
<dbReference type="AlphaFoldDB" id="A0AA39XTQ9"/>
<comment type="cofactor">
    <cofactor evidence="1 7">
        <name>heme</name>
        <dbReference type="ChEBI" id="CHEBI:30413"/>
    </cofactor>
</comment>
<keyword evidence="10" id="KW-1185">Reference proteome</keyword>
<dbReference type="InterPro" id="IPR017972">
    <property type="entry name" value="Cyt_P450_CS"/>
</dbReference>
<evidence type="ECO:0000313" key="10">
    <source>
        <dbReference type="Proteomes" id="UP001174936"/>
    </source>
</evidence>
<dbReference type="InterPro" id="IPR002403">
    <property type="entry name" value="Cyt_P450_E_grp-IV"/>
</dbReference>
<comment type="caution">
    <text evidence="9">The sequence shown here is derived from an EMBL/GenBank/DDBJ whole genome shotgun (WGS) entry which is preliminary data.</text>
</comment>
<dbReference type="Pfam" id="PF00067">
    <property type="entry name" value="p450"/>
    <property type="match status" value="1"/>
</dbReference>